<keyword evidence="3" id="KW-0808">Transferase</keyword>
<comment type="similarity">
    <text evidence="2">Belongs to the glycosyltransferase 47 family.</text>
</comment>
<dbReference type="Proteomes" id="UP001346149">
    <property type="component" value="Unassembled WGS sequence"/>
</dbReference>
<keyword evidence="3" id="KW-0328">Glycosyltransferase</keyword>
<evidence type="ECO:0000256" key="4">
    <source>
        <dbReference type="ARBA" id="ARBA00022968"/>
    </source>
</evidence>
<organism evidence="8 9">
    <name type="scientific">Trapa natans</name>
    <name type="common">Water chestnut</name>
    <dbReference type="NCBI Taxonomy" id="22666"/>
    <lineage>
        <taxon>Eukaryota</taxon>
        <taxon>Viridiplantae</taxon>
        <taxon>Streptophyta</taxon>
        <taxon>Embryophyta</taxon>
        <taxon>Tracheophyta</taxon>
        <taxon>Spermatophyta</taxon>
        <taxon>Magnoliopsida</taxon>
        <taxon>eudicotyledons</taxon>
        <taxon>Gunneridae</taxon>
        <taxon>Pentapetalae</taxon>
        <taxon>rosids</taxon>
        <taxon>malvids</taxon>
        <taxon>Myrtales</taxon>
        <taxon>Lythraceae</taxon>
        <taxon>Trapa</taxon>
    </lineage>
</organism>
<feature type="transmembrane region" description="Helical" evidence="6">
    <location>
        <begin position="12"/>
        <end position="29"/>
    </location>
</feature>
<dbReference type="GO" id="GO:0016757">
    <property type="term" value="F:glycosyltransferase activity"/>
    <property type="evidence" value="ECO:0007669"/>
    <property type="project" value="UniProtKB-KW"/>
</dbReference>
<reference evidence="8 9" key="1">
    <citation type="journal article" date="2023" name="Hortic Res">
        <title>Pangenome of water caltrop reveals structural variations and asymmetric subgenome divergence after allopolyploidization.</title>
        <authorList>
            <person name="Zhang X."/>
            <person name="Chen Y."/>
            <person name="Wang L."/>
            <person name="Yuan Y."/>
            <person name="Fang M."/>
            <person name="Shi L."/>
            <person name="Lu R."/>
            <person name="Comes H.P."/>
            <person name="Ma Y."/>
            <person name="Chen Y."/>
            <person name="Huang G."/>
            <person name="Zhou Y."/>
            <person name="Zheng Z."/>
            <person name="Qiu Y."/>
        </authorList>
    </citation>
    <scope>NUCLEOTIDE SEQUENCE [LARGE SCALE GENOMIC DNA]</scope>
    <source>
        <strain evidence="8">F231</strain>
    </source>
</reference>
<gene>
    <name evidence="8" type="ORF">SAY86_005273</name>
</gene>
<name>A0AAN7QUP5_TRANT</name>
<proteinExistence type="inferred from homology"/>
<dbReference type="InterPro" id="IPR040911">
    <property type="entry name" value="Exostosin_GT47"/>
</dbReference>
<keyword evidence="6" id="KW-0812">Transmembrane</keyword>
<evidence type="ECO:0000256" key="2">
    <source>
        <dbReference type="ARBA" id="ARBA00010271"/>
    </source>
</evidence>
<evidence type="ECO:0000256" key="1">
    <source>
        <dbReference type="ARBA" id="ARBA00004323"/>
    </source>
</evidence>
<dbReference type="PANTHER" id="PTHR11062:SF217">
    <property type="entry name" value="EXOSTOSIN FAMILY PROTEIN"/>
    <property type="match status" value="1"/>
</dbReference>
<dbReference type="PANTHER" id="PTHR11062">
    <property type="entry name" value="EXOSTOSIN HEPARAN SULFATE GLYCOSYLTRANSFERASE -RELATED"/>
    <property type="match status" value="1"/>
</dbReference>
<keyword evidence="6" id="KW-1133">Transmembrane helix</keyword>
<evidence type="ECO:0000313" key="9">
    <source>
        <dbReference type="Proteomes" id="UP001346149"/>
    </source>
</evidence>
<dbReference type="AlphaFoldDB" id="A0AAN7QUP5"/>
<dbReference type="Pfam" id="PF03016">
    <property type="entry name" value="Exostosin_GT47"/>
    <property type="match status" value="1"/>
</dbReference>
<sequence>MIQSRIQSFPSEIGFLFILLFGIIFLLIVDPRQDSERLAMWYSYSATSRRPSTSWLLSSNTNYSLSQHRPLIFHSSSLPLTHEEIKGSEYYKQPPSAADMQLDKVEGILAGARASIREATANTDRSSKLDDPDYIPHGDIYRNPNAFHWSYLLMEKHFKVFVYEEGEPPIFHYGLCKDIYSTEGFFLNFMELDTRFRTRDPGEAHVYFLPFSVVMILEHLFDPVIRDKAVLQRVLVDYVHIISSKYPYWNRSFGTDHFMLSCHDWGPRATWYVPQLYFNAIRVLCNANTSEHFNPNKDASFPEINIRTGDIQNLTESSHLKEERPILAFFAGGLHGQIRPALFHHWKEKDDTLLVYETLPRGMSYSEMMTKSKFCLCPSGHEVASPRIPEAIYADCIPVLISENYVLPFSDVLNWDSFSVKVSVQDIPDLKRILAGIPEKEYARMQNNVRQVKRHFAVNDPPRRYDVFNMIIHSIWLRRLNLRVGLR</sequence>
<dbReference type="EMBL" id="JAXQNO010000018">
    <property type="protein sequence ID" value="KAK4776585.1"/>
    <property type="molecule type" value="Genomic_DNA"/>
</dbReference>
<comment type="caution">
    <text evidence="8">The sequence shown here is derived from an EMBL/GenBank/DDBJ whole genome shotgun (WGS) entry which is preliminary data.</text>
</comment>
<evidence type="ECO:0000259" key="7">
    <source>
        <dbReference type="Pfam" id="PF03016"/>
    </source>
</evidence>
<keyword evidence="4" id="KW-0735">Signal-anchor</keyword>
<protein>
    <recommendedName>
        <fullName evidence="7">Exostosin GT47 domain-containing protein</fullName>
    </recommendedName>
</protein>
<feature type="domain" description="Exostosin GT47" evidence="7">
    <location>
        <begin position="155"/>
        <end position="435"/>
    </location>
</feature>
<evidence type="ECO:0000313" key="8">
    <source>
        <dbReference type="EMBL" id="KAK4776585.1"/>
    </source>
</evidence>
<keyword evidence="6" id="KW-0472">Membrane</keyword>
<dbReference type="InterPro" id="IPR004263">
    <property type="entry name" value="Exostosin"/>
</dbReference>
<dbReference type="GO" id="GO:0000139">
    <property type="term" value="C:Golgi membrane"/>
    <property type="evidence" value="ECO:0007669"/>
    <property type="project" value="UniProtKB-SubCell"/>
</dbReference>
<keyword evidence="9" id="KW-1185">Reference proteome</keyword>
<evidence type="ECO:0000256" key="3">
    <source>
        <dbReference type="ARBA" id="ARBA00022676"/>
    </source>
</evidence>
<accession>A0AAN7QUP5</accession>
<evidence type="ECO:0000256" key="5">
    <source>
        <dbReference type="ARBA" id="ARBA00023034"/>
    </source>
</evidence>
<keyword evidence="5" id="KW-0333">Golgi apparatus</keyword>
<evidence type="ECO:0000256" key="6">
    <source>
        <dbReference type="SAM" id="Phobius"/>
    </source>
</evidence>
<comment type="subcellular location">
    <subcellularLocation>
        <location evidence="1">Golgi apparatus membrane</location>
        <topology evidence="1">Single-pass type II membrane protein</topology>
    </subcellularLocation>
</comment>